<evidence type="ECO:0000256" key="10">
    <source>
        <dbReference type="RuleBase" id="RU365087"/>
    </source>
</evidence>
<dbReference type="AlphaFoldDB" id="A0A9D1WW18"/>
<dbReference type="GO" id="GO:0005886">
    <property type="term" value="C:plasma membrane"/>
    <property type="evidence" value="ECO:0007669"/>
    <property type="project" value="UniProtKB-SubCell"/>
</dbReference>
<feature type="transmembrane region" description="Helical" evidence="10">
    <location>
        <begin position="55"/>
        <end position="74"/>
    </location>
</feature>
<keyword evidence="3 10" id="KW-0813">Transport</keyword>
<dbReference type="GO" id="GO:0065002">
    <property type="term" value="P:intracellular protein transmembrane transport"/>
    <property type="evidence" value="ECO:0007669"/>
    <property type="project" value="TreeGrafter"/>
</dbReference>
<keyword evidence="9 10" id="KW-0472">Membrane</keyword>
<dbReference type="PANTHER" id="PTHR34182:SF1">
    <property type="entry name" value="PROTEIN-EXPORT MEMBRANE PROTEIN SECG"/>
    <property type="match status" value="1"/>
</dbReference>
<dbReference type="NCBIfam" id="TIGR00810">
    <property type="entry name" value="secG"/>
    <property type="match status" value="1"/>
</dbReference>
<evidence type="ECO:0000256" key="6">
    <source>
        <dbReference type="ARBA" id="ARBA00022927"/>
    </source>
</evidence>
<dbReference type="PRINTS" id="PR01651">
    <property type="entry name" value="SECGEXPORT"/>
</dbReference>
<comment type="caution">
    <text evidence="11">The sequence shown here is derived from an EMBL/GenBank/DDBJ whole genome shotgun (WGS) entry which is preliminary data.</text>
</comment>
<dbReference type="PANTHER" id="PTHR34182">
    <property type="entry name" value="PROTEIN-EXPORT MEMBRANE PROTEIN SECG"/>
    <property type="match status" value="1"/>
</dbReference>
<evidence type="ECO:0000256" key="4">
    <source>
        <dbReference type="ARBA" id="ARBA00022475"/>
    </source>
</evidence>
<keyword evidence="4 10" id="KW-1003">Cell membrane</keyword>
<comment type="similarity">
    <text evidence="2 10">Belongs to the SecG family.</text>
</comment>
<dbReference type="InterPro" id="IPR004692">
    <property type="entry name" value="SecG"/>
</dbReference>
<reference evidence="11" key="1">
    <citation type="journal article" date="2021" name="PeerJ">
        <title>Extensive microbial diversity within the chicken gut microbiome revealed by metagenomics and culture.</title>
        <authorList>
            <person name="Gilroy R."/>
            <person name="Ravi A."/>
            <person name="Getino M."/>
            <person name="Pursley I."/>
            <person name="Horton D.L."/>
            <person name="Alikhan N.F."/>
            <person name="Baker D."/>
            <person name="Gharbi K."/>
            <person name="Hall N."/>
            <person name="Watson M."/>
            <person name="Adriaenssens E.M."/>
            <person name="Foster-Nyarko E."/>
            <person name="Jarju S."/>
            <person name="Secka A."/>
            <person name="Antonio M."/>
            <person name="Oren A."/>
            <person name="Chaudhuri R.R."/>
            <person name="La Ragione R."/>
            <person name="Hildebrand F."/>
            <person name="Pallen M.J."/>
        </authorList>
    </citation>
    <scope>NUCLEOTIDE SEQUENCE</scope>
    <source>
        <strain evidence="11">CHK191-13928</strain>
    </source>
</reference>
<organism evidence="11 12">
    <name type="scientific">Candidatus Anaerostipes excrementavium</name>
    <dbReference type="NCBI Taxonomy" id="2838463"/>
    <lineage>
        <taxon>Bacteria</taxon>
        <taxon>Bacillati</taxon>
        <taxon>Bacillota</taxon>
        <taxon>Clostridia</taxon>
        <taxon>Lachnospirales</taxon>
        <taxon>Lachnospiraceae</taxon>
        <taxon>Anaerostipes</taxon>
    </lineage>
</organism>
<evidence type="ECO:0000313" key="12">
    <source>
        <dbReference type="Proteomes" id="UP000886721"/>
    </source>
</evidence>
<comment type="caution">
    <text evidence="10">Lacks conserved residue(s) required for the propagation of feature annotation.</text>
</comment>
<keyword evidence="7 10" id="KW-1133">Transmembrane helix</keyword>
<dbReference type="GO" id="GO:0043952">
    <property type="term" value="P:protein transport by the Sec complex"/>
    <property type="evidence" value="ECO:0007669"/>
    <property type="project" value="TreeGrafter"/>
</dbReference>
<gene>
    <name evidence="11" type="primary">secG</name>
    <name evidence="11" type="ORF">H9735_08790</name>
</gene>
<evidence type="ECO:0000256" key="8">
    <source>
        <dbReference type="ARBA" id="ARBA00023010"/>
    </source>
</evidence>
<evidence type="ECO:0000256" key="5">
    <source>
        <dbReference type="ARBA" id="ARBA00022692"/>
    </source>
</evidence>
<dbReference type="Pfam" id="PF03840">
    <property type="entry name" value="SecG"/>
    <property type="match status" value="1"/>
</dbReference>
<evidence type="ECO:0000256" key="1">
    <source>
        <dbReference type="ARBA" id="ARBA00004651"/>
    </source>
</evidence>
<sequence>MKTALTVIFIISSIILIILVLMQEGKEAGLGSLTGTADAGTYWSKNKGRSREGTLIRVTAFFTVLFFVSAAILISRFI</sequence>
<accession>A0A9D1WW18</accession>
<keyword evidence="8 10" id="KW-0811">Translocation</keyword>
<evidence type="ECO:0000256" key="7">
    <source>
        <dbReference type="ARBA" id="ARBA00022989"/>
    </source>
</evidence>
<evidence type="ECO:0000313" key="11">
    <source>
        <dbReference type="EMBL" id="HIX68193.1"/>
    </source>
</evidence>
<evidence type="ECO:0000256" key="9">
    <source>
        <dbReference type="ARBA" id="ARBA00023136"/>
    </source>
</evidence>
<dbReference type="GO" id="GO:0015450">
    <property type="term" value="F:protein-transporting ATPase activity"/>
    <property type="evidence" value="ECO:0007669"/>
    <property type="project" value="UniProtKB-UniRule"/>
</dbReference>
<name>A0A9D1WW18_9FIRM</name>
<dbReference type="Proteomes" id="UP000886721">
    <property type="component" value="Unassembled WGS sequence"/>
</dbReference>
<dbReference type="GO" id="GO:0009306">
    <property type="term" value="P:protein secretion"/>
    <property type="evidence" value="ECO:0007669"/>
    <property type="project" value="UniProtKB-UniRule"/>
</dbReference>
<comment type="subcellular location">
    <subcellularLocation>
        <location evidence="1 10">Cell membrane</location>
        <topology evidence="1 10">Multi-pass membrane protein</topology>
    </subcellularLocation>
</comment>
<dbReference type="EMBL" id="DXEM01000029">
    <property type="protein sequence ID" value="HIX68193.1"/>
    <property type="molecule type" value="Genomic_DNA"/>
</dbReference>
<comment type="function">
    <text evidence="10">Involved in protein export. Participates in an early event of protein translocation.</text>
</comment>
<reference evidence="11" key="2">
    <citation type="submission" date="2021-04" db="EMBL/GenBank/DDBJ databases">
        <authorList>
            <person name="Gilroy R."/>
        </authorList>
    </citation>
    <scope>NUCLEOTIDE SEQUENCE</scope>
    <source>
        <strain evidence="11">CHK191-13928</strain>
    </source>
</reference>
<protein>
    <recommendedName>
        <fullName evidence="10">Protein-export membrane protein SecG</fullName>
    </recommendedName>
</protein>
<keyword evidence="5 10" id="KW-0812">Transmembrane</keyword>
<evidence type="ECO:0000256" key="2">
    <source>
        <dbReference type="ARBA" id="ARBA00008445"/>
    </source>
</evidence>
<proteinExistence type="inferred from homology"/>
<evidence type="ECO:0000256" key="3">
    <source>
        <dbReference type="ARBA" id="ARBA00022448"/>
    </source>
</evidence>
<keyword evidence="6 10" id="KW-0653">Protein transport</keyword>